<dbReference type="InterPro" id="IPR019627">
    <property type="entry name" value="YAcAr"/>
</dbReference>
<proteinExistence type="predicted"/>
<organism evidence="2 3">
    <name type="scientific">Maricaulis virginensis</name>
    <dbReference type="NCBI Taxonomy" id="144022"/>
    <lineage>
        <taxon>Bacteria</taxon>
        <taxon>Pseudomonadati</taxon>
        <taxon>Pseudomonadota</taxon>
        <taxon>Alphaproteobacteria</taxon>
        <taxon>Maricaulales</taxon>
        <taxon>Maricaulaceae</taxon>
        <taxon>Maricaulis</taxon>
    </lineage>
</organism>
<dbReference type="Pfam" id="PF10686">
    <property type="entry name" value="YAcAr"/>
    <property type="match status" value="1"/>
</dbReference>
<gene>
    <name evidence="2" type="ORF">GCM10017621_30180</name>
</gene>
<comment type="caution">
    <text evidence="2">The sequence shown here is derived from an EMBL/GenBank/DDBJ whole genome shotgun (WGS) entry which is preliminary data.</text>
</comment>
<accession>A0A9W6IQI5</accession>
<dbReference type="RefSeq" id="WP_271187858.1">
    <property type="nucleotide sequence ID" value="NZ_BSFE01000011.1"/>
</dbReference>
<reference evidence="2" key="2">
    <citation type="submission" date="2023-01" db="EMBL/GenBank/DDBJ databases">
        <authorList>
            <person name="Sun Q."/>
            <person name="Evtushenko L."/>
        </authorList>
    </citation>
    <scope>NUCLEOTIDE SEQUENCE</scope>
    <source>
        <strain evidence="2">VKM B-1513</strain>
    </source>
</reference>
<dbReference type="AlphaFoldDB" id="A0A9W6IQI5"/>
<name>A0A9W6IQI5_9PROT</name>
<feature type="domain" description="YspA cpYpsA-related SLOG" evidence="1">
    <location>
        <begin position="179"/>
        <end position="243"/>
    </location>
</feature>
<evidence type="ECO:0000313" key="3">
    <source>
        <dbReference type="Proteomes" id="UP001143486"/>
    </source>
</evidence>
<evidence type="ECO:0000259" key="1">
    <source>
        <dbReference type="Pfam" id="PF10686"/>
    </source>
</evidence>
<protein>
    <recommendedName>
        <fullName evidence="1">YspA cpYpsA-related SLOG domain-containing protein</fullName>
    </recommendedName>
</protein>
<keyword evidence="3" id="KW-1185">Reference proteome</keyword>
<reference evidence="2" key="1">
    <citation type="journal article" date="2014" name="Int. J. Syst. Evol. Microbiol.">
        <title>Complete genome sequence of Corynebacterium casei LMG S-19264T (=DSM 44701T), isolated from a smear-ripened cheese.</title>
        <authorList>
            <consortium name="US DOE Joint Genome Institute (JGI-PGF)"/>
            <person name="Walter F."/>
            <person name="Albersmeier A."/>
            <person name="Kalinowski J."/>
            <person name="Ruckert C."/>
        </authorList>
    </citation>
    <scope>NUCLEOTIDE SEQUENCE</scope>
    <source>
        <strain evidence="2">VKM B-1513</strain>
    </source>
</reference>
<sequence>MEDKMENHEFNTDGFSTTQFTNDDLPEADALEQTFSAIANELGDLMLNTGLEKVLEQVSTRWTSQLHSLIGFHERTRDEQAQELKQLTTCQDGSEIQSNKLEELQASVQSADEVIEALEIMRDTMASAHQMMTGNPWTPQSGSKKSRGATTSAMLDARDYLDAKEKADAVRKAPQGFLIAVAGTVNFNDVNRAYKIFDSCLEKHPDMVLVHGGHSQGIDKIAVNWATMRKVDMVKCAPDFKTHGKSRAAFMRNDKIVNELRPKGVLVFIHPEDRHGVASNLLQKANEAGISTRRYLQSV</sequence>
<evidence type="ECO:0000313" key="2">
    <source>
        <dbReference type="EMBL" id="GLK53510.1"/>
    </source>
</evidence>
<dbReference type="Proteomes" id="UP001143486">
    <property type="component" value="Unassembled WGS sequence"/>
</dbReference>
<dbReference type="EMBL" id="BSFE01000011">
    <property type="protein sequence ID" value="GLK53510.1"/>
    <property type="molecule type" value="Genomic_DNA"/>
</dbReference>